<feature type="region of interest" description="Disordered" evidence="1">
    <location>
        <begin position="240"/>
        <end position="263"/>
    </location>
</feature>
<evidence type="ECO:0000313" key="3">
    <source>
        <dbReference type="Proteomes" id="UP001151760"/>
    </source>
</evidence>
<feature type="region of interest" description="Disordered" evidence="1">
    <location>
        <begin position="118"/>
        <end position="149"/>
    </location>
</feature>
<organism evidence="2 3">
    <name type="scientific">Tanacetum coccineum</name>
    <dbReference type="NCBI Taxonomy" id="301880"/>
    <lineage>
        <taxon>Eukaryota</taxon>
        <taxon>Viridiplantae</taxon>
        <taxon>Streptophyta</taxon>
        <taxon>Embryophyta</taxon>
        <taxon>Tracheophyta</taxon>
        <taxon>Spermatophyta</taxon>
        <taxon>Magnoliopsida</taxon>
        <taxon>eudicotyledons</taxon>
        <taxon>Gunneridae</taxon>
        <taxon>Pentapetalae</taxon>
        <taxon>asterids</taxon>
        <taxon>campanulids</taxon>
        <taxon>Asterales</taxon>
        <taxon>Asteraceae</taxon>
        <taxon>Asteroideae</taxon>
        <taxon>Anthemideae</taxon>
        <taxon>Anthemidinae</taxon>
        <taxon>Tanacetum</taxon>
    </lineage>
</organism>
<keyword evidence="3" id="KW-1185">Reference proteome</keyword>
<dbReference type="Proteomes" id="UP001151760">
    <property type="component" value="Unassembled WGS sequence"/>
</dbReference>
<sequence length="306" mass="33422">MVGANHAAYTNRFHELAKLVPHLVTPESAHIKRYVAGLAPEIKGMLKATQPTTIHNAILRADILTDEAISCGTLSKSNKKRKVVELISKSGRSWKENKKEKVGTGFMATSPLRNEFVGSNSRPVAPESAVRMGNNPRGNRNTRSNGNQVSGRAFNVNVNAMEAIWDPNVVTGTFSLNDHFVSGLVPRYGYVKYWQEIRLDTIDWTAANDALDSAAGGILGQMPQEGLAIIESKSKVRYSRSRANDSRVSTDAPLSNSSPSNNSFDMQQIAASLEDKMTIKMNKMLNEMKALVVTIPAQSSSCRCAV</sequence>
<evidence type="ECO:0000313" key="2">
    <source>
        <dbReference type="EMBL" id="GJT45852.1"/>
    </source>
</evidence>
<name>A0ABQ5E4Q8_9ASTR</name>
<dbReference type="EMBL" id="BQNB010015935">
    <property type="protein sequence ID" value="GJT45852.1"/>
    <property type="molecule type" value="Genomic_DNA"/>
</dbReference>
<proteinExistence type="predicted"/>
<feature type="compositionally biased region" description="Polar residues" evidence="1">
    <location>
        <begin position="136"/>
        <end position="149"/>
    </location>
</feature>
<evidence type="ECO:0000256" key="1">
    <source>
        <dbReference type="SAM" id="MobiDB-lite"/>
    </source>
</evidence>
<comment type="caution">
    <text evidence="2">The sequence shown here is derived from an EMBL/GenBank/DDBJ whole genome shotgun (WGS) entry which is preliminary data.</text>
</comment>
<evidence type="ECO:0008006" key="4">
    <source>
        <dbReference type="Google" id="ProtNLM"/>
    </source>
</evidence>
<gene>
    <name evidence="2" type="ORF">Tco_0954567</name>
</gene>
<reference evidence="2" key="2">
    <citation type="submission" date="2022-01" db="EMBL/GenBank/DDBJ databases">
        <authorList>
            <person name="Yamashiro T."/>
            <person name="Shiraishi A."/>
            <person name="Satake H."/>
            <person name="Nakayama K."/>
        </authorList>
    </citation>
    <scope>NUCLEOTIDE SEQUENCE</scope>
</reference>
<accession>A0ABQ5E4Q8</accession>
<protein>
    <recommendedName>
        <fullName evidence="4">Reverse transcriptase domain-containing protein</fullName>
    </recommendedName>
</protein>
<reference evidence="2" key="1">
    <citation type="journal article" date="2022" name="Int. J. Mol. Sci.">
        <title>Draft Genome of Tanacetum Coccineum: Genomic Comparison of Closely Related Tanacetum-Family Plants.</title>
        <authorList>
            <person name="Yamashiro T."/>
            <person name="Shiraishi A."/>
            <person name="Nakayama K."/>
            <person name="Satake H."/>
        </authorList>
    </citation>
    <scope>NUCLEOTIDE SEQUENCE</scope>
</reference>